<keyword evidence="3" id="KW-1185">Reference proteome</keyword>
<dbReference type="AlphaFoldDB" id="A0A4Q7ZGA3"/>
<dbReference type="EMBL" id="SHKY01000001">
    <property type="protein sequence ID" value="RZU49371.1"/>
    <property type="molecule type" value="Genomic_DNA"/>
</dbReference>
<organism evidence="2 3">
    <name type="scientific">Krasilnikovia cinnamomea</name>
    <dbReference type="NCBI Taxonomy" id="349313"/>
    <lineage>
        <taxon>Bacteria</taxon>
        <taxon>Bacillati</taxon>
        <taxon>Actinomycetota</taxon>
        <taxon>Actinomycetes</taxon>
        <taxon>Micromonosporales</taxon>
        <taxon>Micromonosporaceae</taxon>
        <taxon>Krasilnikovia</taxon>
    </lineage>
</organism>
<feature type="region of interest" description="Disordered" evidence="1">
    <location>
        <begin position="52"/>
        <end position="81"/>
    </location>
</feature>
<evidence type="ECO:0000256" key="1">
    <source>
        <dbReference type="SAM" id="MobiDB-lite"/>
    </source>
</evidence>
<evidence type="ECO:0000313" key="3">
    <source>
        <dbReference type="Proteomes" id="UP000292564"/>
    </source>
</evidence>
<accession>A0A4Q7ZGA3</accession>
<comment type="caution">
    <text evidence="2">The sequence shown here is derived from an EMBL/GenBank/DDBJ whole genome shotgun (WGS) entry which is preliminary data.</text>
</comment>
<gene>
    <name evidence="2" type="ORF">EV385_1121</name>
</gene>
<proteinExistence type="predicted"/>
<name>A0A4Q7ZGA3_9ACTN</name>
<evidence type="ECO:0000313" key="2">
    <source>
        <dbReference type="EMBL" id="RZU49371.1"/>
    </source>
</evidence>
<sequence>MGAHEIRVRLGVSRQRAYQLTSRKDFPAPAVKLAMGNVWLAVEVEMWINTCRPARSPRREPSPAPTGGGPADDRPAGPGRP</sequence>
<reference evidence="2 3" key="1">
    <citation type="submission" date="2019-02" db="EMBL/GenBank/DDBJ databases">
        <title>Sequencing the genomes of 1000 actinobacteria strains.</title>
        <authorList>
            <person name="Klenk H.-P."/>
        </authorList>
    </citation>
    <scope>NUCLEOTIDE SEQUENCE [LARGE SCALE GENOMIC DNA]</scope>
    <source>
        <strain evidence="2 3">DSM 45162</strain>
    </source>
</reference>
<protein>
    <submittedName>
        <fullName evidence="2">AlpA family transcriptional regulator</fullName>
    </submittedName>
</protein>
<dbReference type="Proteomes" id="UP000292564">
    <property type="component" value="Unassembled WGS sequence"/>
</dbReference>